<dbReference type="InterPro" id="IPR046335">
    <property type="entry name" value="LacI/GalR-like_sensor"/>
</dbReference>
<dbReference type="GO" id="GO:0003700">
    <property type="term" value="F:DNA-binding transcription factor activity"/>
    <property type="evidence" value="ECO:0007669"/>
    <property type="project" value="TreeGrafter"/>
</dbReference>
<evidence type="ECO:0000256" key="1">
    <source>
        <dbReference type="ARBA" id="ARBA00023015"/>
    </source>
</evidence>
<dbReference type="SUPFAM" id="SSF47413">
    <property type="entry name" value="lambda repressor-like DNA-binding domains"/>
    <property type="match status" value="1"/>
</dbReference>
<dbReference type="InterPro" id="IPR010982">
    <property type="entry name" value="Lambda_DNA-bd_dom_sf"/>
</dbReference>
<dbReference type="PANTHER" id="PTHR30146:SF33">
    <property type="entry name" value="TRANSCRIPTIONAL REGULATOR"/>
    <property type="match status" value="1"/>
</dbReference>
<dbReference type="Pfam" id="PF00356">
    <property type="entry name" value="LacI"/>
    <property type="match status" value="1"/>
</dbReference>
<dbReference type="AlphaFoldDB" id="A0A212LEV9"/>
<dbReference type="RefSeq" id="WP_288196332.1">
    <property type="nucleotide sequence ID" value="NZ_LT608334.1"/>
</dbReference>
<sequence>MTDRTTPTLASIAARVGVSVNTVSRALRAPNTVRPELRQKIRAAMDELNYVPNRLAGGLSGTRSDVVGVIVTSLHHSEFASLVDTLQAELLSHDLQVMLANTRYDPDEEVRLVRAVLSWRPAAIVIVGIDHPPKAVELLRAAGMPVVEMWDVDGPVIDTAVGIDHRAIGRAQGQHLVERGYRRLAFLGSLRDSDSRAHKRLAGVEEATAAAGLGHVARRTEPLPGNPDLGERLLGELIERQPDVDAVVCNSDVIAYGVLRGLRRLGRDVPGDVGVIGFGDSEASSCLTPALTTVRPDREAIGRLAAAAILSRIDGGEPEIRRADWRLMARETTARQSRIPLPAAAGIPADALGKG</sequence>
<dbReference type="PANTHER" id="PTHR30146">
    <property type="entry name" value="LACI-RELATED TRANSCRIPTIONAL REPRESSOR"/>
    <property type="match status" value="1"/>
</dbReference>
<evidence type="ECO:0000256" key="2">
    <source>
        <dbReference type="ARBA" id="ARBA00023125"/>
    </source>
</evidence>
<dbReference type="SUPFAM" id="SSF53822">
    <property type="entry name" value="Periplasmic binding protein-like I"/>
    <property type="match status" value="1"/>
</dbReference>
<keyword evidence="2" id="KW-0238">DNA-binding</keyword>
<evidence type="ECO:0000313" key="5">
    <source>
        <dbReference type="EMBL" id="SCM76075.1"/>
    </source>
</evidence>
<evidence type="ECO:0000259" key="4">
    <source>
        <dbReference type="PROSITE" id="PS50932"/>
    </source>
</evidence>
<dbReference type="SMART" id="SM00354">
    <property type="entry name" value="HTH_LACI"/>
    <property type="match status" value="1"/>
</dbReference>
<dbReference type="GO" id="GO:0000976">
    <property type="term" value="F:transcription cis-regulatory region binding"/>
    <property type="evidence" value="ECO:0007669"/>
    <property type="project" value="TreeGrafter"/>
</dbReference>
<dbReference type="Gene3D" id="3.40.50.2300">
    <property type="match status" value="2"/>
</dbReference>
<proteinExistence type="predicted"/>
<feature type="domain" description="HTH lacI-type" evidence="4">
    <location>
        <begin position="7"/>
        <end position="61"/>
    </location>
</feature>
<dbReference type="InterPro" id="IPR000843">
    <property type="entry name" value="HTH_LacI"/>
</dbReference>
<dbReference type="CDD" id="cd01392">
    <property type="entry name" value="HTH_LacI"/>
    <property type="match status" value="1"/>
</dbReference>
<dbReference type="CDD" id="cd01575">
    <property type="entry name" value="PBP1_GntR"/>
    <property type="match status" value="1"/>
</dbReference>
<organism evidence="5">
    <name type="scientific">uncultured Pleomorphomonas sp</name>
    <dbReference type="NCBI Taxonomy" id="442121"/>
    <lineage>
        <taxon>Bacteria</taxon>
        <taxon>Pseudomonadati</taxon>
        <taxon>Pseudomonadota</taxon>
        <taxon>Alphaproteobacteria</taxon>
        <taxon>Hyphomicrobiales</taxon>
        <taxon>Pleomorphomonadaceae</taxon>
        <taxon>Pleomorphomonas</taxon>
        <taxon>environmental samples</taxon>
    </lineage>
</organism>
<evidence type="ECO:0000256" key="3">
    <source>
        <dbReference type="ARBA" id="ARBA00023163"/>
    </source>
</evidence>
<dbReference type="Pfam" id="PF13377">
    <property type="entry name" value="Peripla_BP_3"/>
    <property type="match status" value="1"/>
</dbReference>
<dbReference type="EMBL" id="FMJD01000007">
    <property type="protein sequence ID" value="SCM76075.1"/>
    <property type="molecule type" value="Genomic_DNA"/>
</dbReference>
<keyword evidence="3" id="KW-0804">Transcription</keyword>
<reference evidence="5" key="1">
    <citation type="submission" date="2016-08" db="EMBL/GenBank/DDBJ databases">
        <authorList>
            <person name="Seilhamer J.J."/>
        </authorList>
    </citation>
    <scope>NUCLEOTIDE SEQUENCE</scope>
    <source>
        <strain evidence="5">86</strain>
    </source>
</reference>
<protein>
    <submittedName>
        <fullName evidence="5">Transcriptional regulator</fullName>
    </submittedName>
</protein>
<dbReference type="InterPro" id="IPR028082">
    <property type="entry name" value="Peripla_BP_I"/>
</dbReference>
<dbReference type="Gene3D" id="1.10.260.40">
    <property type="entry name" value="lambda repressor-like DNA-binding domains"/>
    <property type="match status" value="1"/>
</dbReference>
<keyword evidence="1" id="KW-0805">Transcription regulation</keyword>
<accession>A0A212LEV9</accession>
<dbReference type="PROSITE" id="PS50932">
    <property type="entry name" value="HTH_LACI_2"/>
    <property type="match status" value="1"/>
</dbReference>
<gene>
    <name evidence="5" type="ORF">KL86PLE_30522</name>
</gene>
<name>A0A212LEV9_9HYPH</name>